<name>A0A1J5Q7A0_9ZZZZ</name>
<sequence length="279" mass="29400">MRSTSACRRHSRKRGAAALPSPSACSTSTISNRSTTPGDTRSATSCWSRSPRGCAAPCATTSCWRGWAATSSSSSSKVSTASSRTRSWPRRCSDCTTQPPAASNCRAALASSSRCRWVSRCSRTTHSCPASCCARPTSRCIRPSDASTPEPGGNCTPPIKRNPAKKTRSTLTAPTHAPCSSATPAIARRCAALSSRCSNAKSTATRRPRPCWRISNPPRAGGCARDRPPTSNACARRGPRVSASSRERATLAGGSRWPASTPCCCCARTRCTATGWSTH</sequence>
<reference evidence="2" key="1">
    <citation type="submission" date="2016-10" db="EMBL/GenBank/DDBJ databases">
        <title>Sequence of Gallionella enrichment culture.</title>
        <authorList>
            <person name="Poehlein A."/>
            <person name="Muehling M."/>
            <person name="Daniel R."/>
        </authorList>
    </citation>
    <scope>NUCLEOTIDE SEQUENCE</scope>
</reference>
<proteinExistence type="predicted"/>
<organism evidence="2">
    <name type="scientific">mine drainage metagenome</name>
    <dbReference type="NCBI Taxonomy" id="410659"/>
    <lineage>
        <taxon>unclassified sequences</taxon>
        <taxon>metagenomes</taxon>
        <taxon>ecological metagenomes</taxon>
    </lineage>
</organism>
<feature type="compositionally biased region" description="Polar residues" evidence="1">
    <location>
        <begin position="169"/>
        <end position="180"/>
    </location>
</feature>
<feature type="region of interest" description="Disordered" evidence="1">
    <location>
        <begin position="144"/>
        <end position="180"/>
    </location>
</feature>
<feature type="region of interest" description="Disordered" evidence="1">
    <location>
        <begin position="221"/>
        <end position="253"/>
    </location>
</feature>
<accession>A0A1J5Q7A0</accession>
<feature type="compositionally biased region" description="Polar residues" evidence="1">
    <location>
        <begin position="23"/>
        <end position="48"/>
    </location>
</feature>
<evidence type="ECO:0000256" key="1">
    <source>
        <dbReference type="SAM" id="MobiDB-lite"/>
    </source>
</evidence>
<evidence type="ECO:0000313" key="2">
    <source>
        <dbReference type="EMBL" id="OIQ71821.1"/>
    </source>
</evidence>
<dbReference type="AlphaFoldDB" id="A0A1J5Q7A0"/>
<comment type="caution">
    <text evidence="2">The sequence shown here is derived from an EMBL/GenBank/DDBJ whole genome shotgun (WGS) entry which is preliminary data.</text>
</comment>
<gene>
    <name evidence="2" type="ORF">GALL_465590</name>
</gene>
<feature type="region of interest" description="Disordered" evidence="1">
    <location>
        <begin position="1"/>
        <end position="53"/>
    </location>
</feature>
<protein>
    <submittedName>
        <fullName evidence="2">Uncharacterized protein</fullName>
    </submittedName>
</protein>
<dbReference type="EMBL" id="MLJW01003547">
    <property type="protein sequence ID" value="OIQ71821.1"/>
    <property type="molecule type" value="Genomic_DNA"/>
</dbReference>